<dbReference type="InterPro" id="IPR011066">
    <property type="entry name" value="MscS_channel_C_sf"/>
</dbReference>
<feature type="domain" description="Mechanosensitive ion channel MscS" evidence="8">
    <location>
        <begin position="216"/>
        <end position="281"/>
    </location>
</feature>
<evidence type="ECO:0000256" key="5">
    <source>
        <dbReference type="ARBA" id="ARBA00022989"/>
    </source>
</evidence>
<keyword evidence="6 7" id="KW-0472">Membrane</keyword>
<feature type="transmembrane region" description="Helical" evidence="7">
    <location>
        <begin position="65"/>
        <end position="89"/>
    </location>
</feature>
<dbReference type="Pfam" id="PF00924">
    <property type="entry name" value="MS_channel_2nd"/>
    <property type="match status" value="1"/>
</dbReference>
<feature type="domain" description="Mechanosensitive ion channel MscS C-terminal" evidence="9">
    <location>
        <begin position="292"/>
        <end position="374"/>
    </location>
</feature>
<keyword evidence="5 7" id="KW-1133">Transmembrane helix</keyword>
<dbReference type="KEGG" id="saqi:AXG55_06775"/>
<organism evidence="10 11">
    <name type="scientific">Silvanigrella aquatica</name>
    <dbReference type="NCBI Taxonomy" id="1915309"/>
    <lineage>
        <taxon>Bacteria</taxon>
        <taxon>Pseudomonadati</taxon>
        <taxon>Bdellovibrionota</taxon>
        <taxon>Oligoflexia</taxon>
        <taxon>Silvanigrellales</taxon>
        <taxon>Silvanigrellaceae</taxon>
        <taxon>Silvanigrella</taxon>
    </lineage>
</organism>
<dbReference type="SUPFAM" id="SSF82689">
    <property type="entry name" value="Mechanosensitive channel protein MscS (YggB), C-terminal domain"/>
    <property type="match status" value="1"/>
</dbReference>
<keyword evidence="11" id="KW-1185">Reference proteome</keyword>
<dbReference type="SUPFAM" id="SSF50182">
    <property type="entry name" value="Sm-like ribonucleoproteins"/>
    <property type="match status" value="1"/>
</dbReference>
<feature type="transmembrane region" description="Helical" evidence="7">
    <location>
        <begin position="124"/>
        <end position="142"/>
    </location>
</feature>
<dbReference type="InterPro" id="IPR023408">
    <property type="entry name" value="MscS_beta-dom_sf"/>
</dbReference>
<comment type="subcellular location">
    <subcellularLocation>
        <location evidence="1">Cell membrane</location>
        <topology evidence="1">Multi-pass membrane protein</topology>
    </subcellularLocation>
</comment>
<keyword evidence="3" id="KW-1003">Cell membrane</keyword>
<evidence type="ECO:0000256" key="2">
    <source>
        <dbReference type="ARBA" id="ARBA00008017"/>
    </source>
</evidence>
<dbReference type="Gene3D" id="2.30.30.60">
    <property type="match status" value="1"/>
</dbReference>
<sequence length="411" mass="46918">MPIHDSNEMIFSVMYSIISTILLLIILYFLNLASSKFTNKILTWKGTKIRPLRIRNLELLTADRLISTLLGCIQALRIFFTLLLLYFYIPLVFSFFPWTENYVPILLHYVTDPLKVISNVIIDYIPKIFIIIFVAIITKYILQFIKFIFREIGSGTIHINGFYKDWAEPSYKLVRILILAFSLIIIFPYLPGSGSPAFQGISVFLGILFSLGSSSAVANMVSGIVLTYMMPFKVGDRVKISSTVGDVIEKNLLVIRVRTIKNEDITIPSSMVLGSHIINYSSSAQSYGLILNTTISINYDTPWRLVHSLLTDAALKTNDILKEPKPFVLQKEFNDFYVSYEINAYTNQPNRMADIYSELRQNIQDIFHEAKIEIMSPHYTAFRNGDKNAISTTDFSNGFLNQRAKDKDKIS</sequence>
<dbReference type="Proteomes" id="UP000184731">
    <property type="component" value="Chromosome"/>
</dbReference>
<evidence type="ECO:0000256" key="4">
    <source>
        <dbReference type="ARBA" id="ARBA00022692"/>
    </source>
</evidence>
<evidence type="ECO:0000256" key="7">
    <source>
        <dbReference type="SAM" id="Phobius"/>
    </source>
</evidence>
<reference evidence="10 11" key="1">
    <citation type="submission" date="2016-10" db="EMBL/GenBank/DDBJ databases">
        <title>Silvanigrella aquatica sp. nov., isolated from a freshwater lake located in the Black Forest, Germany, description of Silvanigrellaceae fam. nov., Silvanigrellales ord. nov., reclassification of the order Bdellovibrionales in the class Oligoflexia, reclassification of the families Bacteriovoracaceae and Halobacteriovoraceae in the new order Bacteriovoracales ord. nov., and reclassification of the family Pseudobacteriovoracaceae in the order Oligoflexiales.</title>
        <authorList>
            <person name="Hahn M.W."/>
            <person name="Schmidt J."/>
            <person name="Koll U."/>
            <person name="Rohde M."/>
            <person name="Verbag S."/>
            <person name="Pitt A."/>
            <person name="Nakai R."/>
            <person name="Naganuma T."/>
            <person name="Lang E."/>
        </authorList>
    </citation>
    <scope>NUCLEOTIDE SEQUENCE [LARGE SCALE GENOMIC DNA]</scope>
    <source>
        <strain evidence="10 11">MWH-Nonnen-W8red</strain>
    </source>
</reference>
<feature type="transmembrane region" description="Helical" evidence="7">
    <location>
        <begin position="173"/>
        <end position="191"/>
    </location>
</feature>
<evidence type="ECO:0000313" key="10">
    <source>
        <dbReference type="EMBL" id="APJ03624.1"/>
    </source>
</evidence>
<dbReference type="GO" id="GO:0005886">
    <property type="term" value="C:plasma membrane"/>
    <property type="evidence" value="ECO:0007669"/>
    <property type="project" value="UniProtKB-SubCell"/>
</dbReference>
<dbReference type="RefSeq" id="WP_148697364.1">
    <property type="nucleotide sequence ID" value="NZ_CP017834.1"/>
</dbReference>
<evidence type="ECO:0000259" key="9">
    <source>
        <dbReference type="Pfam" id="PF21082"/>
    </source>
</evidence>
<dbReference type="InterPro" id="IPR049278">
    <property type="entry name" value="MS_channel_C"/>
</dbReference>
<accession>A0A1L4D0A6</accession>
<dbReference type="STRING" id="1915309.AXG55_06775"/>
<dbReference type="OrthoDB" id="5297424at2"/>
<evidence type="ECO:0000313" key="11">
    <source>
        <dbReference type="Proteomes" id="UP000184731"/>
    </source>
</evidence>
<dbReference type="Pfam" id="PF21082">
    <property type="entry name" value="MS_channel_3rd"/>
    <property type="match status" value="1"/>
</dbReference>
<dbReference type="PANTHER" id="PTHR30221">
    <property type="entry name" value="SMALL-CONDUCTANCE MECHANOSENSITIVE CHANNEL"/>
    <property type="match status" value="1"/>
</dbReference>
<dbReference type="InterPro" id="IPR045275">
    <property type="entry name" value="MscS_archaea/bacteria_type"/>
</dbReference>
<evidence type="ECO:0000256" key="3">
    <source>
        <dbReference type="ARBA" id="ARBA00022475"/>
    </source>
</evidence>
<dbReference type="AlphaFoldDB" id="A0A1L4D0A6"/>
<dbReference type="InterPro" id="IPR010920">
    <property type="entry name" value="LSM_dom_sf"/>
</dbReference>
<keyword evidence="4 7" id="KW-0812">Transmembrane</keyword>
<dbReference type="GO" id="GO:0008381">
    <property type="term" value="F:mechanosensitive monoatomic ion channel activity"/>
    <property type="evidence" value="ECO:0007669"/>
    <property type="project" value="InterPro"/>
</dbReference>
<evidence type="ECO:0000256" key="6">
    <source>
        <dbReference type="ARBA" id="ARBA00023136"/>
    </source>
</evidence>
<gene>
    <name evidence="10" type="ORF">AXG55_06775</name>
</gene>
<dbReference type="Gene3D" id="3.30.70.100">
    <property type="match status" value="1"/>
</dbReference>
<dbReference type="PANTHER" id="PTHR30221:SF18">
    <property type="entry name" value="SLL0590 PROTEIN"/>
    <property type="match status" value="1"/>
</dbReference>
<feature type="transmembrane region" description="Helical" evidence="7">
    <location>
        <begin position="203"/>
        <end position="229"/>
    </location>
</feature>
<evidence type="ECO:0008006" key="12">
    <source>
        <dbReference type="Google" id="ProtNLM"/>
    </source>
</evidence>
<feature type="transmembrane region" description="Helical" evidence="7">
    <location>
        <begin position="12"/>
        <end position="30"/>
    </location>
</feature>
<name>A0A1L4D0A6_9BACT</name>
<dbReference type="Gene3D" id="1.10.287.1260">
    <property type="match status" value="1"/>
</dbReference>
<dbReference type="EMBL" id="CP017834">
    <property type="protein sequence ID" value="APJ03624.1"/>
    <property type="molecule type" value="Genomic_DNA"/>
</dbReference>
<proteinExistence type="inferred from homology"/>
<evidence type="ECO:0000256" key="1">
    <source>
        <dbReference type="ARBA" id="ARBA00004651"/>
    </source>
</evidence>
<protein>
    <recommendedName>
        <fullName evidence="12">Mechanosensitive ion channel protein MscS</fullName>
    </recommendedName>
</protein>
<dbReference type="InterPro" id="IPR006685">
    <property type="entry name" value="MscS_channel_2nd"/>
</dbReference>
<evidence type="ECO:0000259" key="8">
    <source>
        <dbReference type="Pfam" id="PF00924"/>
    </source>
</evidence>
<comment type="similarity">
    <text evidence="2">Belongs to the MscS (TC 1.A.23) family.</text>
</comment>